<dbReference type="OrthoDB" id="4212675at2"/>
<keyword evidence="2" id="KW-1185">Reference proteome</keyword>
<proteinExistence type="predicted"/>
<accession>A0A6N7L363</accession>
<protein>
    <submittedName>
        <fullName evidence="1">Uncharacterized protein</fullName>
    </submittedName>
</protein>
<evidence type="ECO:0000313" key="1">
    <source>
        <dbReference type="EMBL" id="MQS17169.1"/>
    </source>
</evidence>
<gene>
    <name evidence="1" type="ORF">F7Q99_34555</name>
</gene>
<dbReference type="InterPro" id="IPR024651">
    <property type="entry name" value="FAD-SLDH_ssu"/>
</dbReference>
<dbReference type="RefSeq" id="WP_153469230.1">
    <property type="nucleotide sequence ID" value="NZ_WBOF01000003.1"/>
</dbReference>
<comment type="caution">
    <text evidence="1">The sequence shown here is derived from an EMBL/GenBank/DDBJ whole genome shotgun (WGS) entry which is preliminary data.</text>
</comment>
<dbReference type="Pfam" id="PF12318">
    <property type="entry name" value="FAD-SLDH"/>
    <property type="match status" value="1"/>
</dbReference>
<reference evidence="1 2" key="1">
    <citation type="submission" date="2019-09" db="EMBL/GenBank/DDBJ databases">
        <title>Genome Sequences of Streptomyces kaniharaensis ATCC 21070.</title>
        <authorList>
            <person name="Zhu W."/>
            <person name="De Crecy-Lagard V."/>
            <person name="Richards N.G."/>
        </authorList>
    </citation>
    <scope>NUCLEOTIDE SEQUENCE [LARGE SCALE GENOMIC DNA]</scope>
    <source>
        <strain evidence="1 2">SF-557</strain>
    </source>
</reference>
<name>A0A6N7L363_9ACTN</name>
<dbReference type="AlphaFoldDB" id="A0A6N7L363"/>
<sequence>MSDATDFLALSELLTGETGLDEQLAEAYRGRLSDAYPQDLPALLTAYRAAATQGNPLGALTTAVNADPKLARVTRETVTAWYTAQFLKPDETPDAPATPQQYQSGLIWQVIKAHPLATAPVPPAASGYGYWTQHP</sequence>
<dbReference type="Proteomes" id="UP000450000">
    <property type="component" value="Unassembled WGS sequence"/>
</dbReference>
<organism evidence="1 2">
    <name type="scientific">Streptomyces kaniharaensis</name>
    <dbReference type="NCBI Taxonomy" id="212423"/>
    <lineage>
        <taxon>Bacteria</taxon>
        <taxon>Bacillati</taxon>
        <taxon>Actinomycetota</taxon>
        <taxon>Actinomycetes</taxon>
        <taxon>Kitasatosporales</taxon>
        <taxon>Streptomycetaceae</taxon>
        <taxon>Streptomyces</taxon>
    </lineage>
</organism>
<evidence type="ECO:0000313" key="2">
    <source>
        <dbReference type="Proteomes" id="UP000450000"/>
    </source>
</evidence>
<dbReference type="EMBL" id="WBOF01000003">
    <property type="protein sequence ID" value="MQS17169.1"/>
    <property type="molecule type" value="Genomic_DNA"/>
</dbReference>